<dbReference type="eggNOG" id="COG2226">
    <property type="taxonomic scope" value="Bacteria"/>
</dbReference>
<gene>
    <name evidence="3" type="ORF">CfE428DRAFT_2087</name>
</gene>
<dbReference type="InterPro" id="IPR036388">
    <property type="entry name" value="WH-like_DNA-bd_sf"/>
</dbReference>
<name>B4CZJ9_9BACT</name>
<dbReference type="Pfam" id="PF13847">
    <property type="entry name" value="Methyltransf_31"/>
    <property type="match status" value="1"/>
</dbReference>
<dbReference type="NCBIfam" id="NF033788">
    <property type="entry name" value="HTH_metalloreg"/>
    <property type="match status" value="1"/>
</dbReference>
<dbReference type="Gene3D" id="3.40.50.150">
    <property type="entry name" value="Vaccinia Virus protein VP39"/>
    <property type="match status" value="1"/>
</dbReference>
<dbReference type="InterPro" id="IPR011991">
    <property type="entry name" value="ArsR-like_HTH"/>
</dbReference>
<evidence type="ECO:0000259" key="2">
    <source>
        <dbReference type="PROSITE" id="PS50987"/>
    </source>
</evidence>
<dbReference type="SUPFAM" id="SSF46785">
    <property type="entry name" value="Winged helix' DNA-binding domain"/>
    <property type="match status" value="1"/>
</dbReference>
<dbReference type="CDD" id="cd00090">
    <property type="entry name" value="HTH_ARSR"/>
    <property type="match status" value="1"/>
</dbReference>
<dbReference type="Proteomes" id="UP000005824">
    <property type="component" value="Unassembled WGS sequence"/>
</dbReference>
<dbReference type="Gene3D" id="1.10.10.10">
    <property type="entry name" value="Winged helix-like DNA-binding domain superfamily/Winged helix DNA-binding domain"/>
    <property type="match status" value="1"/>
</dbReference>
<dbReference type="InParanoid" id="B4CZJ9"/>
<protein>
    <submittedName>
        <fullName evidence="3">Transcriptional regulator, TrmB</fullName>
    </submittedName>
</protein>
<dbReference type="PROSITE" id="PS50987">
    <property type="entry name" value="HTH_ARSR_2"/>
    <property type="match status" value="1"/>
</dbReference>
<dbReference type="SMART" id="SM00418">
    <property type="entry name" value="HTH_ARSR"/>
    <property type="match status" value="1"/>
</dbReference>
<evidence type="ECO:0000313" key="3">
    <source>
        <dbReference type="EMBL" id="EDY20163.1"/>
    </source>
</evidence>
<proteinExistence type="predicted"/>
<dbReference type="SUPFAM" id="SSF53335">
    <property type="entry name" value="S-adenosyl-L-methionine-dependent methyltransferases"/>
    <property type="match status" value="1"/>
</dbReference>
<keyword evidence="4" id="KW-1185">Reference proteome</keyword>
<dbReference type="Pfam" id="PF01022">
    <property type="entry name" value="HTH_5"/>
    <property type="match status" value="1"/>
</dbReference>
<accession>B4CZJ9</accession>
<dbReference type="PANTHER" id="PTHR43861">
    <property type="entry name" value="TRANS-ACONITATE 2-METHYLTRANSFERASE-RELATED"/>
    <property type="match status" value="1"/>
</dbReference>
<dbReference type="InterPro" id="IPR025714">
    <property type="entry name" value="Methyltranfer_dom"/>
</dbReference>
<dbReference type="STRING" id="497964.CfE428DRAFT_2087"/>
<dbReference type="InterPro" id="IPR001845">
    <property type="entry name" value="HTH_ArsR_DNA-bd_dom"/>
</dbReference>
<dbReference type="PRINTS" id="PR00778">
    <property type="entry name" value="HTHARSR"/>
</dbReference>
<organism evidence="3 4">
    <name type="scientific">Chthoniobacter flavus Ellin428</name>
    <dbReference type="NCBI Taxonomy" id="497964"/>
    <lineage>
        <taxon>Bacteria</taxon>
        <taxon>Pseudomonadati</taxon>
        <taxon>Verrucomicrobiota</taxon>
        <taxon>Spartobacteria</taxon>
        <taxon>Chthoniobacterales</taxon>
        <taxon>Chthoniobacteraceae</taxon>
        <taxon>Chthoniobacter</taxon>
    </lineage>
</organism>
<dbReference type="InterPro" id="IPR029063">
    <property type="entry name" value="SAM-dependent_MTases_sf"/>
</dbReference>
<dbReference type="GO" id="GO:0016740">
    <property type="term" value="F:transferase activity"/>
    <property type="evidence" value="ECO:0007669"/>
    <property type="project" value="UniProtKB-KW"/>
</dbReference>
<dbReference type="RefSeq" id="WP_006979412.1">
    <property type="nucleotide sequence ID" value="NZ_ABVL01000005.1"/>
</dbReference>
<sequence length="307" mass="34041">MVSIVKSLRLLADETRLRLLLLLRKEELSVVEIQEVLGMGQSRISSHLAQLRQAGLVRDRRAGKNIYYALVDSGAHAELHSIIEAAARELPEAARDQVALKVALKKRDDKAREYFNQLAGKFGRAYCPGRTWDGVAHMLFTLVPSMVIADLGAGEGTLSQLLAKRAKKVIAVDNSEKMVEFGSGLAKKHGFKNLEYRLGEMEEPPIPANSVDLALLSQALHHAPNPQRAITAAHHILKKGGRIAVLDLLAHQFEEARELYADRWLGFSEADLQQFLEEAGFHEIEVQIVSREAQPPHFQTVLATGVK</sequence>
<dbReference type="AlphaFoldDB" id="B4CZJ9"/>
<dbReference type="PANTHER" id="PTHR43861:SF3">
    <property type="entry name" value="PUTATIVE (AFU_ORTHOLOGUE AFUA_2G14390)-RELATED"/>
    <property type="match status" value="1"/>
</dbReference>
<reference evidence="3 4" key="1">
    <citation type="journal article" date="2011" name="J. Bacteriol.">
        <title>Genome sequence of Chthoniobacter flavus Ellin428, an aerobic heterotrophic soil bacterium.</title>
        <authorList>
            <person name="Kant R."/>
            <person name="van Passel M.W."/>
            <person name="Palva A."/>
            <person name="Lucas S."/>
            <person name="Lapidus A."/>
            <person name="Glavina Del Rio T."/>
            <person name="Dalin E."/>
            <person name="Tice H."/>
            <person name="Bruce D."/>
            <person name="Goodwin L."/>
            <person name="Pitluck S."/>
            <person name="Larimer F.W."/>
            <person name="Land M.L."/>
            <person name="Hauser L."/>
            <person name="Sangwan P."/>
            <person name="de Vos W.M."/>
            <person name="Janssen P.H."/>
            <person name="Smidt H."/>
        </authorList>
    </citation>
    <scope>NUCLEOTIDE SEQUENCE [LARGE SCALE GENOMIC DNA]</scope>
    <source>
        <strain evidence="3 4">Ellin428</strain>
    </source>
</reference>
<dbReference type="eggNOG" id="COG0640">
    <property type="taxonomic scope" value="Bacteria"/>
</dbReference>
<evidence type="ECO:0000256" key="1">
    <source>
        <dbReference type="ARBA" id="ARBA00022679"/>
    </source>
</evidence>
<dbReference type="GO" id="GO:0003700">
    <property type="term" value="F:DNA-binding transcription factor activity"/>
    <property type="evidence" value="ECO:0007669"/>
    <property type="project" value="InterPro"/>
</dbReference>
<dbReference type="InterPro" id="IPR036390">
    <property type="entry name" value="WH_DNA-bd_sf"/>
</dbReference>
<dbReference type="CDD" id="cd02440">
    <property type="entry name" value="AdoMet_MTases"/>
    <property type="match status" value="1"/>
</dbReference>
<comment type="caution">
    <text evidence="3">The sequence shown here is derived from an EMBL/GenBank/DDBJ whole genome shotgun (WGS) entry which is preliminary data.</text>
</comment>
<feature type="domain" description="HTH arsR-type" evidence="2">
    <location>
        <begin position="1"/>
        <end position="94"/>
    </location>
</feature>
<evidence type="ECO:0000313" key="4">
    <source>
        <dbReference type="Proteomes" id="UP000005824"/>
    </source>
</evidence>
<dbReference type="EMBL" id="ABVL01000005">
    <property type="protein sequence ID" value="EDY20163.1"/>
    <property type="molecule type" value="Genomic_DNA"/>
</dbReference>
<keyword evidence="1" id="KW-0808">Transferase</keyword>